<accession>A0A6N4QFT2</accession>
<evidence type="ECO:0000313" key="3">
    <source>
        <dbReference type="EMBL" id="TGL86195.1"/>
    </source>
</evidence>
<feature type="domain" description="Isochorismatase-like" evidence="2">
    <location>
        <begin position="31"/>
        <end position="183"/>
    </location>
</feature>
<keyword evidence="1 3" id="KW-0378">Hydrolase</keyword>
<dbReference type="Proteomes" id="UP000297613">
    <property type="component" value="Unassembled WGS sequence"/>
</dbReference>
<comment type="caution">
    <text evidence="3">The sequence shown here is derived from an EMBL/GenBank/DDBJ whole genome shotgun (WGS) entry which is preliminary data.</text>
</comment>
<organism evidence="3 4">
    <name type="scientific">Leptospira yasudae</name>
    <dbReference type="NCBI Taxonomy" id="2202201"/>
    <lineage>
        <taxon>Bacteria</taxon>
        <taxon>Pseudomonadati</taxon>
        <taxon>Spirochaetota</taxon>
        <taxon>Spirochaetia</taxon>
        <taxon>Leptospirales</taxon>
        <taxon>Leptospiraceae</taxon>
        <taxon>Leptospira</taxon>
    </lineage>
</organism>
<dbReference type="EMBL" id="RQGM01000022">
    <property type="protein sequence ID" value="TGL86195.1"/>
    <property type="molecule type" value="Genomic_DNA"/>
</dbReference>
<dbReference type="PANTHER" id="PTHR43540:SF1">
    <property type="entry name" value="ISOCHORISMATASE HYDROLASE"/>
    <property type="match status" value="1"/>
</dbReference>
<sequence length="217" mass="24185">MIPILFFWISSCASIAGKEKSDSPETTQDRTALLILDVQNDFFPGGKFELSGAKTAALQGKIVLEFFRKKNWPVFHVQHVSTRKGATFFFPGTDGVNFEESNAPVDGEVTLVKHTVNPFLNTDLEKELKSRKIERLVIYGMMTHMVVDSTVRAAFDLGFKKIVVIGDACATRDLSFEKRKISAADVHASFLSALGYIFAKVKTASEWVQEENAENKN</sequence>
<proteinExistence type="predicted"/>
<gene>
    <name evidence="3" type="ORF">EHQ83_06125</name>
</gene>
<evidence type="ECO:0000256" key="1">
    <source>
        <dbReference type="ARBA" id="ARBA00022801"/>
    </source>
</evidence>
<evidence type="ECO:0000259" key="2">
    <source>
        <dbReference type="Pfam" id="PF00857"/>
    </source>
</evidence>
<dbReference type="AlphaFoldDB" id="A0A6N4QFT2"/>
<dbReference type="Gene3D" id="3.40.50.850">
    <property type="entry name" value="Isochorismatase-like"/>
    <property type="match status" value="1"/>
</dbReference>
<reference evidence="3 4" key="1">
    <citation type="journal article" date="2019" name="PLoS Negl. Trop. Dis.">
        <title>Revisiting the worldwide diversity of Leptospira species in the environment.</title>
        <authorList>
            <person name="Vincent A.T."/>
            <person name="Schiettekatte O."/>
            <person name="Bourhy P."/>
            <person name="Veyrier F.J."/>
            <person name="Picardeau M."/>
        </authorList>
    </citation>
    <scope>NUCLEOTIDE SEQUENCE [LARGE SCALE GENOMIC DNA]</scope>
    <source>
        <strain evidence="3 4">201702445</strain>
    </source>
</reference>
<dbReference type="InterPro" id="IPR036380">
    <property type="entry name" value="Isochorismatase-like_sf"/>
</dbReference>
<dbReference type="InterPro" id="IPR050272">
    <property type="entry name" value="Isochorismatase-like_hydrls"/>
</dbReference>
<evidence type="ECO:0000313" key="4">
    <source>
        <dbReference type="Proteomes" id="UP000297613"/>
    </source>
</evidence>
<protein>
    <submittedName>
        <fullName evidence="3">Cysteine hydrolase</fullName>
    </submittedName>
</protein>
<dbReference type="SUPFAM" id="SSF52499">
    <property type="entry name" value="Isochorismatase-like hydrolases"/>
    <property type="match status" value="1"/>
</dbReference>
<name>A0A6N4QFT2_9LEPT</name>
<dbReference type="InterPro" id="IPR000868">
    <property type="entry name" value="Isochorismatase-like_dom"/>
</dbReference>
<dbReference type="CDD" id="cd01014">
    <property type="entry name" value="nicotinamidase_related"/>
    <property type="match status" value="1"/>
</dbReference>
<dbReference type="Pfam" id="PF00857">
    <property type="entry name" value="Isochorismatase"/>
    <property type="match status" value="1"/>
</dbReference>
<dbReference type="PANTHER" id="PTHR43540">
    <property type="entry name" value="PEROXYUREIDOACRYLATE/UREIDOACRYLATE AMIDOHYDROLASE-RELATED"/>
    <property type="match status" value="1"/>
</dbReference>
<dbReference type="GO" id="GO:0016787">
    <property type="term" value="F:hydrolase activity"/>
    <property type="evidence" value="ECO:0007669"/>
    <property type="project" value="UniProtKB-KW"/>
</dbReference>